<dbReference type="AlphaFoldDB" id="A0A1W1WU84"/>
<feature type="transmembrane region" description="Helical" evidence="1">
    <location>
        <begin position="515"/>
        <end position="533"/>
    </location>
</feature>
<evidence type="ECO:0000313" key="3">
    <source>
        <dbReference type="Proteomes" id="UP000192602"/>
    </source>
</evidence>
<feature type="transmembrane region" description="Helical" evidence="1">
    <location>
        <begin position="352"/>
        <end position="371"/>
    </location>
</feature>
<feature type="transmembrane region" description="Helical" evidence="1">
    <location>
        <begin position="894"/>
        <end position="913"/>
    </location>
</feature>
<evidence type="ECO:0000256" key="1">
    <source>
        <dbReference type="SAM" id="Phobius"/>
    </source>
</evidence>
<dbReference type="Gene3D" id="3.30.70.1440">
    <property type="entry name" value="Multidrug efflux transporter AcrB pore domain"/>
    <property type="match status" value="1"/>
</dbReference>
<name>A0A1W1WU84_9BACT</name>
<feature type="transmembrane region" description="Helical" evidence="1">
    <location>
        <begin position="997"/>
        <end position="1021"/>
    </location>
</feature>
<dbReference type="InterPro" id="IPR027463">
    <property type="entry name" value="AcrB_DN_DC_subdom"/>
</dbReference>
<dbReference type="OrthoDB" id="8430015at2"/>
<proteinExistence type="predicted"/>
<reference evidence="3" key="1">
    <citation type="submission" date="2017-04" db="EMBL/GenBank/DDBJ databases">
        <authorList>
            <person name="Varghese N."/>
            <person name="Submissions S."/>
        </authorList>
    </citation>
    <scope>NUCLEOTIDE SEQUENCE [LARGE SCALE GENOMIC DNA]</scope>
    <source>
        <strain evidence="3">DSM 16512</strain>
    </source>
</reference>
<evidence type="ECO:0000313" key="2">
    <source>
        <dbReference type="EMBL" id="SMC09806.1"/>
    </source>
</evidence>
<dbReference type="Pfam" id="PF00873">
    <property type="entry name" value="ACR_tran"/>
    <property type="match status" value="1"/>
</dbReference>
<dbReference type="SUPFAM" id="SSF82693">
    <property type="entry name" value="Multidrug efflux transporter AcrB pore domain, PN1, PN2, PC1 and PC2 subdomains"/>
    <property type="match status" value="2"/>
</dbReference>
<dbReference type="EMBL" id="FWWZ01000001">
    <property type="protein sequence ID" value="SMC09806.1"/>
    <property type="molecule type" value="Genomic_DNA"/>
</dbReference>
<feature type="transmembrane region" description="Helical" evidence="1">
    <location>
        <begin position="871"/>
        <end position="888"/>
    </location>
</feature>
<dbReference type="Gene3D" id="3.30.2090.10">
    <property type="entry name" value="Multidrug efflux transporter AcrB TolC docking domain, DN and DC subdomains"/>
    <property type="match status" value="2"/>
</dbReference>
<feature type="transmembrane region" description="Helical" evidence="1">
    <location>
        <begin position="383"/>
        <end position="405"/>
    </location>
</feature>
<dbReference type="PRINTS" id="PR00702">
    <property type="entry name" value="ACRIFLAVINRP"/>
</dbReference>
<dbReference type="SUPFAM" id="SSF82866">
    <property type="entry name" value="Multidrug efflux transporter AcrB transmembrane domain"/>
    <property type="match status" value="2"/>
</dbReference>
<feature type="transmembrane region" description="Helical" evidence="1">
    <location>
        <begin position="329"/>
        <end position="346"/>
    </location>
</feature>
<keyword evidence="1" id="KW-0472">Membrane</keyword>
<dbReference type="PANTHER" id="PTHR32063:SF33">
    <property type="entry name" value="RND SUPERFAMILY EFFLUX PUMP PERMEASE COMPONENT"/>
    <property type="match status" value="1"/>
</dbReference>
<dbReference type="PANTHER" id="PTHR32063">
    <property type="match status" value="1"/>
</dbReference>
<dbReference type="Proteomes" id="UP000192602">
    <property type="component" value="Unassembled WGS sequence"/>
</dbReference>
<dbReference type="Gene3D" id="1.20.1640.10">
    <property type="entry name" value="Multidrug efflux transporter AcrB transmembrane domain"/>
    <property type="match status" value="2"/>
</dbReference>
<protein>
    <submittedName>
        <fullName evidence="2">Multidrug efflux pump subunit AcrB</fullName>
    </submittedName>
</protein>
<gene>
    <name evidence="2" type="ORF">SAMN05660197_1628</name>
</gene>
<dbReference type="RefSeq" id="WP_084276064.1">
    <property type="nucleotide sequence ID" value="NZ_AP026671.1"/>
</dbReference>
<dbReference type="SUPFAM" id="SSF82714">
    <property type="entry name" value="Multidrug efflux transporter AcrB TolC docking domain, DN and DC subdomains"/>
    <property type="match status" value="1"/>
</dbReference>
<dbReference type="InterPro" id="IPR001036">
    <property type="entry name" value="Acrflvin-R"/>
</dbReference>
<accession>A0A1W1WU84</accession>
<feature type="transmembrane region" description="Helical" evidence="1">
    <location>
        <begin position="12"/>
        <end position="30"/>
    </location>
</feature>
<keyword evidence="1" id="KW-1133">Transmembrane helix</keyword>
<dbReference type="GO" id="GO:0005886">
    <property type="term" value="C:plasma membrane"/>
    <property type="evidence" value="ECO:0007669"/>
    <property type="project" value="TreeGrafter"/>
</dbReference>
<dbReference type="Gene3D" id="3.30.70.1430">
    <property type="entry name" value="Multidrug efflux transporter AcrB pore domain"/>
    <property type="match status" value="2"/>
</dbReference>
<dbReference type="GO" id="GO:0042910">
    <property type="term" value="F:xenobiotic transmembrane transporter activity"/>
    <property type="evidence" value="ECO:0007669"/>
    <property type="project" value="TreeGrafter"/>
</dbReference>
<organism evidence="2 3">
    <name type="scientific">Nitratiruptor tergarcus DSM 16512</name>
    <dbReference type="NCBI Taxonomy" id="1069081"/>
    <lineage>
        <taxon>Bacteria</taxon>
        <taxon>Pseudomonadati</taxon>
        <taxon>Campylobacterota</taxon>
        <taxon>Epsilonproteobacteria</taxon>
        <taxon>Nautiliales</taxon>
        <taxon>Nitratiruptoraceae</taxon>
        <taxon>Nitratiruptor</taxon>
    </lineage>
</organism>
<feature type="transmembrane region" description="Helical" evidence="1">
    <location>
        <begin position="453"/>
        <end position="476"/>
    </location>
</feature>
<sequence length="1025" mass="115193">MRKFLEFAIEKAALNHIFLLLIFILSIFAYQNVPKEIFPPITLDKIFITGGYSGASAQTLDKMVVENLEDELKNVQNLSDIDAIVKNGRFTIISDIKEGADNLIVLNDVKDKIAKIKKDLPPDMDEPTATILKKSFPLVLIAIATKEDTRKLLGVADKLKSELSSIKELSDIDIRGWREDELQIKLLKKKIDALHLNTTQIAELIQQIATIFPIGSIQQRGDHFFLTTENGKKRVEELRNLILKIGSKKVRLADIAKVVFTLSDPQMLSHFNGKPNISINVTKTKNGNAIELVKKIKQILHTYEKEYPGFEFKVYTDTSIWIRNRLNTVTSNLFFGLILVFTALLLTVDWRIAIVVGMGIPVSFMIGLISLEFLGYSLNMLSLFGALIALGMLVDEAIVVAENIYRHLENGDDPKTAAINGALEMFPAVLTATSTTIFAFLPLLIISGEMGAFIKILPVIISILLLSSLFEAFYFLPLHAKDFLRVTKKRESSSFWHKIYTFYAKVLAFLLQKKYLSLIFLVGGIVIATVVMLKQTKFQLFPSFDTTQIYITGRVNVNNDVEDTEKILKPLEQAILQSVKKDEVSSVTAIVGMKLDAKNNAQTGANLFHVFVNLHELKPQNFVDKFITPIFSIEYDSSDMLRTRSAKEIAKDLQKLVQKFKHPPIEEIAVVVPQAGIVKSDIEISLEYEHPKDVLQAIKLLEEAMQKIDGVYNITDDAKEGEKELKLKLNDYAAKLGITEGYLAKYLQALYLDAEVAKMFKYNKLIYVKLQSMSKDDYSAFKDLLIDVPNSMQKVRLQDIAQFITIEHFYDIIKENGKKIRTVYGSLDKKKLTSAEFYDRITPVLEKIQKLGIGVKIKGEQKENKKLMREIIRAFIIAVFLIFAALVWMFNSVLYSLIVLSVIPLSLLGVLIGNKILGLNLTMPGLLGLVGLAGVVVNDGLIMIDFIRKCTNLECVIKRATLRVRPILLTSITTILGLATLMFFASGQSLILQPMAVTLGFGIGWATIINLLIVPLLFVLVKRIR</sequence>
<dbReference type="STRING" id="1069081.SAMN05660197_1628"/>
<keyword evidence="1" id="KW-0812">Transmembrane</keyword>
<dbReference type="Gene3D" id="3.30.70.1320">
    <property type="entry name" value="Multidrug efflux transporter AcrB pore domain like"/>
    <property type="match status" value="1"/>
</dbReference>
<feature type="transmembrane region" description="Helical" evidence="1">
    <location>
        <begin position="967"/>
        <end position="985"/>
    </location>
</feature>
<keyword evidence="3" id="KW-1185">Reference proteome</keyword>
<feature type="transmembrane region" description="Helical" evidence="1">
    <location>
        <begin position="425"/>
        <end position="446"/>
    </location>
</feature>